<dbReference type="EMBL" id="JAIWYP010000013">
    <property type="protein sequence ID" value="KAH3720831.1"/>
    <property type="molecule type" value="Genomic_DNA"/>
</dbReference>
<proteinExistence type="predicted"/>
<evidence type="ECO:0000256" key="1">
    <source>
        <dbReference type="PROSITE-ProRule" id="PRU01005"/>
    </source>
</evidence>
<dbReference type="SMART" id="SM00254">
    <property type="entry name" value="ShKT"/>
    <property type="match status" value="1"/>
</dbReference>
<dbReference type="SUPFAM" id="SSF100895">
    <property type="entry name" value="Kazal-type serine protease inhibitors"/>
    <property type="match status" value="1"/>
</dbReference>
<dbReference type="InterPro" id="IPR036058">
    <property type="entry name" value="Kazal_dom_sf"/>
</dbReference>
<name>A0A9D4HLF9_DREPO</name>
<accession>A0A9D4HLF9</accession>
<evidence type="ECO:0000313" key="6">
    <source>
        <dbReference type="Proteomes" id="UP000828390"/>
    </source>
</evidence>
<keyword evidence="6" id="KW-1185">Reference proteome</keyword>
<evidence type="ECO:0000313" key="5">
    <source>
        <dbReference type="EMBL" id="KAH3720831.1"/>
    </source>
</evidence>
<reference evidence="5" key="1">
    <citation type="journal article" date="2019" name="bioRxiv">
        <title>The Genome of the Zebra Mussel, Dreissena polymorpha: A Resource for Invasive Species Research.</title>
        <authorList>
            <person name="McCartney M.A."/>
            <person name="Auch B."/>
            <person name="Kono T."/>
            <person name="Mallez S."/>
            <person name="Zhang Y."/>
            <person name="Obille A."/>
            <person name="Becker A."/>
            <person name="Abrahante J.E."/>
            <person name="Garbe J."/>
            <person name="Badalamenti J.P."/>
            <person name="Herman A."/>
            <person name="Mangelson H."/>
            <person name="Liachko I."/>
            <person name="Sullivan S."/>
            <person name="Sone E.D."/>
            <person name="Koren S."/>
            <person name="Silverstein K.A.T."/>
            <person name="Beckman K.B."/>
            <person name="Gohl D.M."/>
        </authorList>
    </citation>
    <scope>NUCLEOTIDE SEQUENCE</scope>
    <source>
        <strain evidence="5">Duluth1</strain>
        <tissue evidence="5">Whole animal</tissue>
    </source>
</reference>
<feature type="domain" description="ShKT" evidence="4">
    <location>
        <begin position="21"/>
        <end position="57"/>
    </location>
</feature>
<dbReference type="Pfam" id="PF07648">
    <property type="entry name" value="Kazal_2"/>
    <property type="match status" value="1"/>
</dbReference>
<dbReference type="SUPFAM" id="SSF57302">
    <property type="entry name" value="Snake toxin-like"/>
    <property type="match status" value="1"/>
</dbReference>
<protein>
    <recommendedName>
        <fullName evidence="4">ShKT domain-containing protein</fullName>
    </recommendedName>
</protein>
<feature type="signal peptide" evidence="3">
    <location>
        <begin position="1"/>
        <end position="18"/>
    </location>
</feature>
<dbReference type="Proteomes" id="UP000828390">
    <property type="component" value="Unassembled WGS sequence"/>
</dbReference>
<organism evidence="5 6">
    <name type="scientific">Dreissena polymorpha</name>
    <name type="common">Zebra mussel</name>
    <name type="synonym">Mytilus polymorpha</name>
    <dbReference type="NCBI Taxonomy" id="45954"/>
    <lineage>
        <taxon>Eukaryota</taxon>
        <taxon>Metazoa</taxon>
        <taxon>Spiralia</taxon>
        <taxon>Lophotrochozoa</taxon>
        <taxon>Mollusca</taxon>
        <taxon>Bivalvia</taxon>
        <taxon>Autobranchia</taxon>
        <taxon>Heteroconchia</taxon>
        <taxon>Euheterodonta</taxon>
        <taxon>Imparidentia</taxon>
        <taxon>Neoheterodontei</taxon>
        <taxon>Myida</taxon>
        <taxon>Dreissenoidea</taxon>
        <taxon>Dreissenidae</taxon>
        <taxon>Dreissena</taxon>
    </lineage>
</organism>
<reference evidence="5" key="2">
    <citation type="submission" date="2020-11" db="EMBL/GenBank/DDBJ databases">
        <authorList>
            <person name="McCartney M.A."/>
            <person name="Auch B."/>
            <person name="Kono T."/>
            <person name="Mallez S."/>
            <person name="Becker A."/>
            <person name="Gohl D.M."/>
            <person name="Silverstein K.A.T."/>
            <person name="Koren S."/>
            <person name="Bechman K.B."/>
            <person name="Herman A."/>
            <person name="Abrahante J.E."/>
            <person name="Garbe J."/>
        </authorList>
    </citation>
    <scope>NUCLEOTIDE SEQUENCE</scope>
    <source>
        <strain evidence="5">Duluth1</strain>
        <tissue evidence="5">Whole animal</tissue>
    </source>
</reference>
<evidence type="ECO:0000256" key="3">
    <source>
        <dbReference type="SAM" id="SignalP"/>
    </source>
</evidence>
<comment type="caution">
    <text evidence="5">The sequence shown here is derived from an EMBL/GenBank/DDBJ whole genome shotgun (WGS) entry which is preliminary data.</text>
</comment>
<evidence type="ECO:0000256" key="2">
    <source>
        <dbReference type="SAM" id="MobiDB-lite"/>
    </source>
</evidence>
<evidence type="ECO:0000259" key="4">
    <source>
        <dbReference type="PROSITE" id="PS51670"/>
    </source>
</evidence>
<dbReference type="Gene3D" id="3.30.60.30">
    <property type="match status" value="1"/>
</dbReference>
<keyword evidence="3" id="KW-0732">Signal</keyword>
<dbReference type="InterPro" id="IPR045860">
    <property type="entry name" value="Snake_toxin-like_sf"/>
</dbReference>
<dbReference type="AlphaFoldDB" id="A0A9D4HLF9"/>
<feature type="region of interest" description="Disordered" evidence="2">
    <location>
        <begin position="181"/>
        <end position="204"/>
    </location>
</feature>
<dbReference type="Gene3D" id="2.10.60.10">
    <property type="entry name" value="CD59"/>
    <property type="match status" value="1"/>
</dbReference>
<dbReference type="InterPro" id="IPR002350">
    <property type="entry name" value="Kazal_dom"/>
</dbReference>
<comment type="caution">
    <text evidence="1">Lacks conserved residue(s) required for the propagation of feature annotation.</text>
</comment>
<dbReference type="OrthoDB" id="9344577at2759"/>
<dbReference type="InterPro" id="IPR003582">
    <property type="entry name" value="ShKT_dom"/>
</dbReference>
<dbReference type="PROSITE" id="PS51670">
    <property type="entry name" value="SHKT"/>
    <property type="match status" value="1"/>
</dbReference>
<sequence>MNCLLLAITLSVTWHVAAGECEDTLPQCREILTSNVTLCHDDPHFASRYCKRSCGLCPISCYHCNSTSLEAAKHCNETQLCRLGAQCLTMTLLSSKDGHHQYVLTCANQHSCDGNGVHIPGLVGRSAVSSKRDLHVTCCKDDLCNRPDSLRDPQINATEMTPFIVEPTHLTTKLTTHMTSQTTTHLMTTSTTTKPSTSTSTTKATTLTPKTTTIATTTSTKSTFVTQTTTKPLPTTTTMDPVFISFCEYKDTIECPNDGTSVCGTNRIKYSNQCVFDKARCDDFALHVVVC</sequence>
<feature type="chain" id="PRO_5038426450" description="ShKT domain-containing protein" evidence="3">
    <location>
        <begin position="19"/>
        <end position="291"/>
    </location>
</feature>
<gene>
    <name evidence="5" type="ORF">DPMN_063737</name>
</gene>